<dbReference type="STRING" id="240015.ACP_0358"/>
<sequence length="211" mass="23309">MKNIMIALTLILASTATAAVAQDGPESAPSPQMTASSNQMAMKPAKDRKLRGSVAFTGVFTRQWTQDTPGVNHELLAGWGVMPEINFTKRLGLQADFVSSYTSGVYPVENKLSMMAGPRYTLNPRWRGTPFVFGEAGETRTGIGRNMFGTRTHPGITWNPTASAGLGFDVNLTPRFGLEFVPAEWTGERFDYNGQWQNNYQARFGFVFNLR</sequence>
<dbReference type="EMBL" id="CP001472">
    <property type="protein sequence ID" value="ACO34525.1"/>
    <property type="molecule type" value="Genomic_DNA"/>
</dbReference>
<organism evidence="2 3">
    <name type="scientific">Acidobacterium capsulatum (strain ATCC 51196 / DSM 11244 / BCRC 80197 / JCM 7670 / NBRC 15755 / NCIMB 13165 / 161)</name>
    <dbReference type="NCBI Taxonomy" id="240015"/>
    <lineage>
        <taxon>Bacteria</taxon>
        <taxon>Pseudomonadati</taxon>
        <taxon>Acidobacteriota</taxon>
        <taxon>Terriglobia</taxon>
        <taxon>Terriglobales</taxon>
        <taxon>Acidobacteriaceae</taxon>
        <taxon>Acidobacterium</taxon>
    </lineage>
</organism>
<dbReference type="Gene3D" id="2.40.160.20">
    <property type="match status" value="1"/>
</dbReference>
<reference evidence="2 3" key="1">
    <citation type="journal article" date="2009" name="Appl. Environ. Microbiol.">
        <title>Three genomes from the phylum Acidobacteria provide insight into the lifestyles of these microorganisms in soils.</title>
        <authorList>
            <person name="Ward N.L."/>
            <person name="Challacombe J.F."/>
            <person name="Janssen P.H."/>
            <person name="Henrissat B."/>
            <person name="Coutinho P.M."/>
            <person name="Wu M."/>
            <person name="Xie G."/>
            <person name="Haft D.H."/>
            <person name="Sait M."/>
            <person name="Badger J."/>
            <person name="Barabote R.D."/>
            <person name="Bradley B."/>
            <person name="Brettin T.S."/>
            <person name="Brinkac L.M."/>
            <person name="Bruce D."/>
            <person name="Creasy T."/>
            <person name="Daugherty S.C."/>
            <person name="Davidsen T.M."/>
            <person name="DeBoy R.T."/>
            <person name="Detter J.C."/>
            <person name="Dodson R.J."/>
            <person name="Durkin A.S."/>
            <person name="Ganapathy A."/>
            <person name="Gwinn-Giglio M."/>
            <person name="Han C.S."/>
            <person name="Khouri H."/>
            <person name="Kiss H."/>
            <person name="Kothari S.P."/>
            <person name="Madupu R."/>
            <person name="Nelson K.E."/>
            <person name="Nelson W.C."/>
            <person name="Paulsen I."/>
            <person name="Penn K."/>
            <person name="Ren Q."/>
            <person name="Rosovitz M.J."/>
            <person name="Selengut J.D."/>
            <person name="Shrivastava S."/>
            <person name="Sullivan S.A."/>
            <person name="Tapia R."/>
            <person name="Thompson L.S."/>
            <person name="Watkins K.L."/>
            <person name="Yang Q."/>
            <person name="Yu C."/>
            <person name="Zafar N."/>
            <person name="Zhou L."/>
            <person name="Kuske C.R."/>
        </authorList>
    </citation>
    <scope>NUCLEOTIDE SEQUENCE [LARGE SCALE GENOMIC DNA]</scope>
    <source>
        <strain evidence="3">ATCC 51196 / DSM 11244 / BCRC 80197 / JCM 7670 / NBRC 15755 / NCIMB 13165 / 161</strain>
    </source>
</reference>
<evidence type="ECO:0000313" key="2">
    <source>
        <dbReference type="EMBL" id="ACO34525.1"/>
    </source>
</evidence>
<name>C1F9Y2_ACIC5</name>
<dbReference type="RefSeq" id="WP_012680758.1">
    <property type="nucleotide sequence ID" value="NC_012483.1"/>
</dbReference>
<proteinExistence type="predicted"/>
<dbReference type="OrthoDB" id="119268at2"/>
<feature type="signal peptide" evidence="1">
    <location>
        <begin position="1"/>
        <end position="21"/>
    </location>
</feature>
<keyword evidence="3" id="KW-1185">Reference proteome</keyword>
<gene>
    <name evidence="2" type="ordered locus">ACP_0358</name>
</gene>
<dbReference type="AlphaFoldDB" id="C1F9Y2"/>
<dbReference type="Proteomes" id="UP000002207">
    <property type="component" value="Chromosome"/>
</dbReference>
<evidence type="ECO:0000256" key="1">
    <source>
        <dbReference type="SAM" id="SignalP"/>
    </source>
</evidence>
<feature type="chain" id="PRO_5002909226" description="Outer membrane protein beta-barrel domain-containing protein" evidence="1">
    <location>
        <begin position="22"/>
        <end position="211"/>
    </location>
</feature>
<keyword evidence="1" id="KW-0732">Signal</keyword>
<dbReference type="InParanoid" id="C1F9Y2"/>
<protein>
    <recommendedName>
        <fullName evidence="4">Outer membrane protein beta-barrel domain-containing protein</fullName>
    </recommendedName>
</protein>
<evidence type="ECO:0000313" key="3">
    <source>
        <dbReference type="Proteomes" id="UP000002207"/>
    </source>
</evidence>
<dbReference type="HOGENOM" id="CLU_1302712_0_0_0"/>
<evidence type="ECO:0008006" key="4">
    <source>
        <dbReference type="Google" id="ProtNLM"/>
    </source>
</evidence>
<dbReference type="KEGG" id="aca:ACP_0358"/>
<accession>C1F9Y2</accession>